<evidence type="ECO:0000256" key="4">
    <source>
        <dbReference type="ARBA" id="ARBA00023172"/>
    </source>
</evidence>
<keyword evidence="7" id="KW-1185">Reference proteome</keyword>
<dbReference type="EMBL" id="CP103300">
    <property type="protein sequence ID" value="UYM14295.1"/>
    <property type="molecule type" value="Genomic_DNA"/>
</dbReference>
<name>A0ABY6GNQ2_9GAMM</name>
<feature type="domain" description="Tyr recombinase" evidence="5">
    <location>
        <begin position="172"/>
        <end position="351"/>
    </location>
</feature>
<dbReference type="InterPro" id="IPR050808">
    <property type="entry name" value="Phage_Integrase"/>
</dbReference>
<reference evidence="6" key="1">
    <citation type="submission" date="2022-10" db="EMBL/GenBank/DDBJ databases">
        <title>Completed Genome Sequence of two octocoral isolated bacterium, Endozoicomonas euniceicola EF212T and Endozoicomonas gorgoniicola PS125T.</title>
        <authorList>
            <person name="Chiou Y.-J."/>
            <person name="Chen Y.-H."/>
        </authorList>
    </citation>
    <scope>NUCLEOTIDE SEQUENCE</scope>
    <source>
        <strain evidence="6">EF212</strain>
    </source>
</reference>
<dbReference type="PANTHER" id="PTHR30629:SF2">
    <property type="entry name" value="PROPHAGE INTEGRASE INTS-RELATED"/>
    <property type="match status" value="1"/>
</dbReference>
<keyword evidence="4" id="KW-0233">DNA recombination</keyword>
<keyword evidence="3" id="KW-0238">DNA-binding</keyword>
<dbReference type="PANTHER" id="PTHR30629">
    <property type="entry name" value="PROPHAGE INTEGRASE"/>
    <property type="match status" value="1"/>
</dbReference>
<keyword evidence="2" id="KW-0229">DNA integration</keyword>
<dbReference type="InterPro" id="IPR002104">
    <property type="entry name" value="Integrase_catalytic"/>
</dbReference>
<comment type="similarity">
    <text evidence="1">Belongs to the 'phage' integrase family.</text>
</comment>
<sequence length="351" mass="40508">MATFEKRKHGWFVRVQKKGVREGRTFDTRTDAKAWADKREKEIDDLGSNAGEVAEASRNKVSLKEVMERYIKEVSSKKEGAQSFKRERQRFAQMAINPEHWPLNELMDTLVADIEPHHIGEWKTTRLNFVKPGTVRRERNFLSHVFTMAVEWGYIKETPFGKKVKFNDLKDGERDRGVADSEIEEMIFALDDWDGKTKPATTRQVVALLWSLCLETAMRLQEAQFLTLEEVDLKNGVIDLPAHRCKEKRKKTLGLSTRAIDLLNLGKDSGGNYWFGDATAKIAVSSVFSHASNKTDIDDLQFRDSRHEALTRLAEKLEPFELARQAGHTNMNRTLKYYRKTAREFGSKLRR</sequence>
<dbReference type="SUPFAM" id="SSF56349">
    <property type="entry name" value="DNA breaking-rejoining enzymes"/>
    <property type="match status" value="1"/>
</dbReference>
<evidence type="ECO:0000256" key="2">
    <source>
        <dbReference type="ARBA" id="ARBA00022908"/>
    </source>
</evidence>
<evidence type="ECO:0000313" key="7">
    <source>
        <dbReference type="Proteomes" id="UP001163255"/>
    </source>
</evidence>
<evidence type="ECO:0000259" key="5">
    <source>
        <dbReference type="PROSITE" id="PS51898"/>
    </source>
</evidence>
<protein>
    <submittedName>
        <fullName evidence="6">Tyrosine-type recombinase/integrase</fullName>
    </submittedName>
</protein>
<dbReference type="Gene3D" id="1.10.150.130">
    <property type="match status" value="1"/>
</dbReference>
<evidence type="ECO:0000256" key="1">
    <source>
        <dbReference type="ARBA" id="ARBA00008857"/>
    </source>
</evidence>
<accession>A0ABY6GNQ2</accession>
<dbReference type="RefSeq" id="WP_262595701.1">
    <property type="nucleotide sequence ID" value="NZ_CP103300.1"/>
</dbReference>
<gene>
    <name evidence="6" type="ORF">NX720_15460</name>
</gene>
<dbReference type="InterPro" id="IPR010998">
    <property type="entry name" value="Integrase_recombinase_N"/>
</dbReference>
<evidence type="ECO:0000313" key="6">
    <source>
        <dbReference type="EMBL" id="UYM14295.1"/>
    </source>
</evidence>
<evidence type="ECO:0000256" key="3">
    <source>
        <dbReference type="ARBA" id="ARBA00023125"/>
    </source>
</evidence>
<dbReference type="PROSITE" id="PS51898">
    <property type="entry name" value="TYR_RECOMBINASE"/>
    <property type="match status" value="1"/>
</dbReference>
<dbReference type="Pfam" id="PF00589">
    <property type="entry name" value="Phage_integrase"/>
    <property type="match status" value="1"/>
</dbReference>
<dbReference type="Gene3D" id="1.10.443.10">
    <property type="entry name" value="Intergrase catalytic core"/>
    <property type="match status" value="1"/>
</dbReference>
<dbReference type="Proteomes" id="UP001163255">
    <property type="component" value="Chromosome"/>
</dbReference>
<proteinExistence type="inferred from homology"/>
<dbReference type="InterPro" id="IPR011010">
    <property type="entry name" value="DNA_brk_join_enz"/>
</dbReference>
<organism evidence="6 7">
    <name type="scientific">Endozoicomonas euniceicola</name>
    <dbReference type="NCBI Taxonomy" id="1234143"/>
    <lineage>
        <taxon>Bacteria</taxon>
        <taxon>Pseudomonadati</taxon>
        <taxon>Pseudomonadota</taxon>
        <taxon>Gammaproteobacteria</taxon>
        <taxon>Oceanospirillales</taxon>
        <taxon>Endozoicomonadaceae</taxon>
        <taxon>Endozoicomonas</taxon>
    </lineage>
</organism>
<dbReference type="InterPro" id="IPR013762">
    <property type="entry name" value="Integrase-like_cat_sf"/>
</dbReference>